<dbReference type="InterPro" id="IPR036513">
    <property type="entry name" value="STAS_dom_sf"/>
</dbReference>
<accession>A0A1H8ZB69</accession>
<gene>
    <name evidence="1" type="ORF">SAMN05444359_101253</name>
</gene>
<dbReference type="EMBL" id="FOFB01000001">
    <property type="protein sequence ID" value="SEP61675.1"/>
    <property type="molecule type" value="Genomic_DNA"/>
</dbReference>
<organism evidence="1 2">
    <name type="scientific">Neolewinella agarilytica</name>
    <dbReference type="NCBI Taxonomy" id="478744"/>
    <lineage>
        <taxon>Bacteria</taxon>
        <taxon>Pseudomonadati</taxon>
        <taxon>Bacteroidota</taxon>
        <taxon>Saprospiria</taxon>
        <taxon>Saprospirales</taxon>
        <taxon>Lewinellaceae</taxon>
        <taxon>Neolewinella</taxon>
    </lineage>
</organism>
<dbReference type="InParanoid" id="A0A1H8ZB69"/>
<protein>
    <submittedName>
        <fullName evidence="1">SpoIIAA-like</fullName>
    </submittedName>
</protein>
<dbReference type="AlphaFoldDB" id="A0A1H8ZB69"/>
<evidence type="ECO:0000313" key="2">
    <source>
        <dbReference type="Proteomes" id="UP000199021"/>
    </source>
</evidence>
<reference evidence="2" key="1">
    <citation type="submission" date="2016-10" db="EMBL/GenBank/DDBJ databases">
        <authorList>
            <person name="Varghese N."/>
            <person name="Submissions S."/>
        </authorList>
    </citation>
    <scope>NUCLEOTIDE SEQUENCE [LARGE SCALE GENOMIC DNA]</scope>
    <source>
        <strain evidence="2">DSM 24740</strain>
    </source>
</reference>
<dbReference type="Proteomes" id="UP000199021">
    <property type="component" value="Unassembled WGS sequence"/>
</dbReference>
<dbReference type="InterPro" id="IPR021866">
    <property type="entry name" value="SpoIIAA-like"/>
</dbReference>
<evidence type="ECO:0000313" key="1">
    <source>
        <dbReference type="EMBL" id="SEP61675.1"/>
    </source>
</evidence>
<dbReference type="InterPro" id="IPR038396">
    <property type="entry name" value="SpoIIAA-like_sf"/>
</dbReference>
<keyword evidence="2" id="KW-1185">Reference proteome</keyword>
<name>A0A1H8ZB69_9BACT</name>
<dbReference type="SUPFAM" id="SSF52091">
    <property type="entry name" value="SpoIIaa-like"/>
    <property type="match status" value="1"/>
</dbReference>
<dbReference type="Pfam" id="PF11964">
    <property type="entry name" value="SpoIIAA-like"/>
    <property type="match status" value="1"/>
</dbReference>
<sequence length="128" mass="14897">MLIIDTSKDHIFRYVISGKLNAGDLTRYYCELEKQYQRKGRLAILVTVSAFRGYANPKALRVFLLNEYKLLSRVSHYAAVSDQSWFITAIRCLNFFLPHIRLRSFKPDQLAEAEDWLHKQTPGNSDTL</sequence>
<dbReference type="OrthoDB" id="1447828at2"/>
<dbReference type="Gene3D" id="3.40.50.10600">
    <property type="entry name" value="SpoIIaa-like domains"/>
    <property type="match status" value="1"/>
</dbReference>
<dbReference type="RefSeq" id="WP_090164980.1">
    <property type="nucleotide sequence ID" value="NZ_FOFB01000001.1"/>
</dbReference>
<proteinExistence type="predicted"/>